<evidence type="ECO:0000313" key="1">
    <source>
        <dbReference type="EMBL" id="HIV73613.1"/>
    </source>
</evidence>
<proteinExistence type="predicted"/>
<reference evidence="1" key="2">
    <citation type="submission" date="2021-04" db="EMBL/GenBank/DDBJ databases">
        <authorList>
            <person name="Gilroy R."/>
        </authorList>
    </citation>
    <scope>NUCLEOTIDE SEQUENCE</scope>
    <source>
        <strain evidence="1">CHK169-2315</strain>
    </source>
</reference>
<dbReference type="EMBL" id="DXHX01000015">
    <property type="protein sequence ID" value="HIV73613.1"/>
    <property type="molecule type" value="Genomic_DNA"/>
</dbReference>
<dbReference type="Proteomes" id="UP000823937">
    <property type="component" value="Unassembled WGS sequence"/>
</dbReference>
<reference evidence="1" key="1">
    <citation type="journal article" date="2021" name="PeerJ">
        <title>Extensive microbial diversity within the chicken gut microbiome revealed by metagenomics and culture.</title>
        <authorList>
            <person name="Gilroy R."/>
            <person name="Ravi A."/>
            <person name="Getino M."/>
            <person name="Pursley I."/>
            <person name="Horton D.L."/>
            <person name="Alikhan N.F."/>
            <person name="Baker D."/>
            <person name="Gharbi K."/>
            <person name="Hall N."/>
            <person name="Watson M."/>
            <person name="Adriaenssens E.M."/>
            <person name="Foster-Nyarko E."/>
            <person name="Jarju S."/>
            <person name="Secka A."/>
            <person name="Antonio M."/>
            <person name="Oren A."/>
            <person name="Chaudhuri R.R."/>
            <person name="La Ragione R."/>
            <person name="Hildebrand F."/>
            <person name="Pallen M.J."/>
        </authorList>
    </citation>
    <scope>NUCLEOTIDE SEQUENCE</scope>
    <source>
        <strain evidence="1">CHK169-2315</strain>
    </source>
</reference>
<comment type="caution">
    <text evidence="1">The sequence shown here is derived from an EMBL/GenBank/DDBJ whole genome shotgun (WGS) entry which is preliminary data.</text>
</comment>
<protein>
    <submittedName>
        <fullName evidence="1">Uncharacterized protein</fullName>
    </submittedName>
</protein>
<gene>
    <name evidence="1" type="ORF">H9895_00860</name>
</gene>
<accession>A0A9D1PLI1</accession>
<sequence length="175" mass="20110">MIRKFTIILGVVLLVVACGNNEENINESNMNNAEEVELAPSITGDKTEGFQLIHEQAHKTKVYEDEWIKMTLTQSIHGRSNVRDVVELKFAVENKTDKTFHINFDHVIFDDRNIEGTKLNMFGTTVNEKDTTVLDVMVSNENELTFEEKIYGEFRLKTEDDGVETIEFQTAINYE</sequence>
<name>A0A9D1PLI1_9BACI</name>
<organism evidence="1 2">
    <name type="scientific">Candidatus Pseudogracilibacillus intestinigallinarum</name>
    <dbReference type="NCBI Taxonomy" id="2838742"/>
    <lineage>
        <taxon>Bacteria</taxon>
        <taxon>Bacillati</taxon>
        <taxon>Bacillota</taxon>
        <taxon>Bacilli</taxon>
        <taxon>Bacillales</taxon>
        <taxon>Bacillaceae</taxon>
        <taxon>Pseudogracilibacillus</taxon>
    </lineage>
</organism>
<dbReference type="AlphaFoldDB" id="A0A9D1PLI1"/>
<evidence type="ECO:0000313" key="2">
    <source>
        <dbReference type="Proteomes" id="UP000823937"/>
    </source>
</evidence>
<dbReference type="PROSITE" id="PS51257">
    <property type="entry name" value="PROKAR_LIPOPROTEIN"/>
    <property type="match status" value="1"/>
</dbReference>